<name>A0A6A2ZDT3_HIBSY</name>
<dbReference type="OrthoDB" id="785861at2759"/>
<feature type="region of interest" description="Disordered" evidence="1">
    <location>
        <begin position="1"/>
        <end position="87"/>
    </location>
</feature>
<accession>A0A6A2ZDT3</accession>
<dbReference type="EMBL" id="VEPZ02001167">
    <property type="protein sequence ID" value="KAE8689736.1"/>
    <property type="molecule type" value="Genomic_DNA"/>
</dbReference>
<dbReference type="AlphaFoldDB" id="A0A6A2ZDT3"/>
<evidence type="ECO:0000313" key="2">
    <source>
        <dbReference type="EMBL" id="KAE8689736.1"/>
    </source>
</evidence>
<proteinExistence type="predicted"/>
<keyword evidence="3" id="KW-1185">Reference proteome</keyword>
<evidence type="ECO:0000256" key="1">
    <source>
        <dbReference type="SAM" id="MobiDB-lite"/>
    </source>
</evidence>
<sequence>MMLSSNPISSPCRADKYPPQLMRFLTSKGASRSSRGRSRSSPMFVRKKKAAVETQEPSSPKVTCVGQVRVKQTGSKSGPPGAPTRPNSRCKWITEALFCIISPGKSRSSLLLDLKENGEASVSALVESPPLEKIYRKSKEMKKEVKLRFCESPLASHGTSEETEQKTEYLKKKKRKPIQREFICENGFQMEENPDFCNEFEEKTENSVEQKAEQMGNVGPLVLTRCKSEPARTAARLHSPMSFRKKITLGFT</sequence>
<evidence type="ECO:0000313" key="3">
    <source>
        <dbReference type="Proteomes" id="UP000436088"/>
    </source>
</evidence>
<dbReference type="Proteomes" id="UP000436088">
    <property type="component" value="Unassembled WGS sequence"/>
</dbReference>
<gene>
    <name evidence="2" type="ORF">F3Y22_tig00110931pilonHSYRG00010</name>
</gene>
<protein>
    <submittedName>
        <fullName evidence="2">Uncharacterized protein</fullName>
    </submittedName>
</protein>
<comment type="caution">
    <text evidence="2">The sequence shown here is derived from an EMBL/GenBank/DDBJ whole genome shotgun (WGS) entry which is preliminary data.</text>
</comment>
<dbReference type="PANTHER" id="PTHR33448">
    <property type="entry name" value="CHLOROPLAST PROTEIN HCF243-RELATED"/>
    <property type="match status" value="1"/>
</dbReference>
<reference evidence="2" key="1">
    <citation type="submission" date="2019-09" db="EMBL/GenBank/DDBJ databases">
        <title>Draft genome information of white flower Hibiscus syriacus.</title>
        <authorList>
            <person name="Kim Y.-M."/>
        </authorList>
    </citation>
    <scope>NUCLEOTIDE SEQUENCE [LARGE SCALE GENOMIC DNA]</scope>
    <source>
        <strain evidence="2">YM2019G1</strain>
    </source>
</reference>
<dbReference type="PANTHER" id="PTHR33448:SF10">
    <property type="entry name" value="PROTAMINE P1 FAMILY PROTEIN"/>
    <property type="match status" value="1"/>
</dbReference>
<organism evidence="2 3">
    <name type="scientific">Hibiscus syriacus</name>
    <name type="common">Rose of Sharon</name>
    <dbReference type="NCBI Taxonomy" id="106335"/>
    <lineage>
        <taxon>Eukaryota</taxon>
        <taxon>Viridiplantae</taxon>
        <taxon>Streptophyta</taxon>
        <taxon>Embryophyta</taxon>
        <taxon>Tracheophyta</taxon>
        <taxon>Spermatophyta</taxon>
        <taxon>Magnoliopsida</taxon>
        <taxon>eudicotyledons</taxon>
        <taxon>Gunneridae</taxon>
        <taxon>Pentapetalae</taxon>
        <taxon>rosids</taxon>
        <taxon>malvids</taxon>
        <taxon>Malvales</taxon>
        <taxon>Malvaceae</taxon>
        <taxon>Malvoideae</taxon>
        <taxon>Hibiscus</taxon>
    </lineage>
</organism>